<dbReference type="OrthoDB" id="1046782at2759"/>
<dbReference type="GO" id="GO:0004650">
    <property type="term" value="F:polygalacturonase activity"/>
    <property type="evidence" value="ECO:0007669"/>
    <property type="project" value="InterPro"/>
</dbReference>
<feature type="compositionally biased region" description="Polar residues" evidence="1">
    <location>
        <begin position="124"/>
        <end position="133"/>
    </location>
</feature>
<feature type="compositionally biased region" description="Low complexity" evidence="1">
    <location>
        <begin position="201"/>
        <end position="220"/>
    </location>
</feature>
<dbReference type="CDD" id="cd23668">
    <property type="entry name" value="GH55_beta13glucanase-like"/>
    <property type="match status" value="1"/>
</dbReference>
<organism evidence="4 5">
    <name type="scientific">Penicillium bovifimosum</name>
    <dbReference type="NCBI Taxonomy" id="126998"/>
    <lineage>
        <taxon>Eukaryota</taxon>
        <taxon>Fungi</taxon>
        <taxon>Dikarya</taxon>
        <taxon>Ascomycota</taxon>
        <taxon>Pezizomycotina</taxon>
        <taxon>Eurotiomycetes</taxon>
        <taxon>Eurotiomycetidae</taxon>
        <taxon>Eurotiales</taxon>
        <taxon>Aspergillaceae</taxon>
        <taxon>Penicillium</taxon>
    </lineage>
</organism>
<keyword evidence="2" id="KW-0732">Signal</keyword>
<dbReference type="PANTHER" id="PTHR33928">
    <property type="entry name" value="POLYGALACTURONASE QRT3"/>
    <property type="match status" value="1"/>
</dbReference>
<comment type="caution">
    <text evidence="4">The sequence shown here is derived from an EMBL/GenBank/DDBJ whole genome shotgun (WGS) entry which is preliminary data.</text>
</comment>
<evidence type="ECO:0000256" key="2">
    <source>
        <dbReference type="SAM" id="SignalP"/>
    </source>
</evidence>
<dbReference type="AlphaFoldDB" id="A0A9W9GU66"/>
<sequence length="990" mass="105333">MRGLSSLIAVTAVVSTASGAIVPIHTGECLSHAHASSAADTRPSYYYGVPIDWALESSLAGLIGPPATATVHQNLQSSPPSGKSSALSKATRSASTGDGILAKTTGASLPSHATTEHTSETSTIARVTLSNVESSASMATKATTTTSPKVATTKARNNLVTTKSRTSSTHTTSPHPTTVKTRPSSLTKTRTSLGTSDHSTRSSTLSTKASTSSRRSTVSTKPHLALVNPTSSPNIHKSHSPVTKTCEAPSTKSPETYWLDEQDHNLQGAGFAPYAKTSLYPVYRNVMDYSVVNDGTGDQTPKLQKAIDDDGVGGSRKGQGVTRYPAQVYLPGGEYQLKSTLNLTVGTILVGNPLNPPVIKAARGFVGDYLVMGYDSHNGNPETSFATLMKNVILDTTALNGDRHFTALQWGVAQGSGLTNVKIRMPTQSTGHIGINVIAGSTVAVTDVSIFGGAVGIENSNQQVNFKNIYFQGCGIGFKATGGWTVLLQQATFDGCGTGIDMTGNGLGSMVLLDSTAANTGPVIKFYDSSKDSGAQNSQFLIQNLHHDTGNAIAVDNKGNVVLAATPHVDTWVWGTVVPEHYETGASWATKRPSALLLGDKYFTKAQPTYEEYSTSSIVNVKLVSEHVVKGDGKTDDTNSLNAILAENAKTCKITYIPFGVYRVSDTIFVPVGTRIVGEAWSVISAYGDKFKDSGNPRPVIQLGNPGDVGVIEIQDMRFSVGEILPGAKIIEINAAGNEPGDVGLWNTMAMVGGTADTSIATACTSQDPKDCMAAFMVMHLTETSSAYIENFWGWTADHNLDSESILTIISTGRGILVESTKGTWLTGTGSEHHWLYNYNFHNASNVFAGLLQTETPYMQGEGEYQNAPAPWTALAKYGDPDFSWCAANDQKCRAALATNVDGGSNIALYNSAAWAFFDGYWNGLYNEPCNGNCQSNMMRVTNNPQNLVWYSISTRMTDVMVLDGKTNPRQADHKGGWEAIIQVYGQFTA</sequence>
<dbReference type="FunFam" id="2.160.20.10:FF:000049">
    <property type="entry name" value="Putative exo-beta-1,3-glucanase"/>
    <property type="match status" value="1"/>
</dbReference>
<gene>
    <name evidence="4" type="ORF">N7515_006096</name>
</gene>
<dbReference type="Gene3D" id="2.160.20.10">
    <property type="entry name" value="Single-stranded right-handed beta-helix, Pectin lyase-like"/>
    <property type="match status" value="2"/>
</dbReference>
<dbReference type="GeneID" id="81406010"/>
<evidence type="ECO:0000313" key="4">
    <source>
        <dbReference type="EMBL" id="KAJ5130057.1"/>
    </source>
</evidence>
<feature type="compositionally biased region" description="Polar residues" evidence="1">
    <location>
        <begin position="183"/>
        <end position="197"/>
    </location>
</feature>
<feature type="chain" id="PRO_5040924679" evidence="2">
    <location>
        <begin position="20"/>
        <end position="990"/>
    </location>
</feature>
<dbReference type="PANTHER" id="PTHR33928:SF2">
    <property type="entry name" value="PECTATE LYASE SUPERFAMILY PROTEIN DOMAIN-CONTAINING PROTEIN-RELATED"/>
    <property type="match status" value="1"/>
</dbReference>
<feature type="domain" description="Rhamnogalacturonase A/B/Epimerase-like pectate lyase" evidence="3">
    <location>
        <begin position="283"/>
        <end position="501"/>
    </location>
</feature>
<dbReference type="InterPro" id="IPR012334">
    <property type="entry name" value="Pectin_lyas_fold"/>
</dbReference>
<dbReference type="FunFam" id="2.160.20.10:FF:000043">
    <property type="entry name" value="Exo-beta-1,3-glucanase, putative"/>
    <property type="match status" value="1"/>
</dbReference>
<dbReference type="InterPro" id="IPR011050">
    <property type="entry name" value="Pectin_lyase_fold/virulence"/>
</dbReference>
<feature type="compositionally biased region" description="Low complexity" evidence="1">
    <location>
        <begin position="77"/>
        <end position="90"/>
    </location>
</feature>
<dbReference type="Pfam" id="PF12708">
    <property type="entry name" value="Pect-lyase_RHGA_epim"/>
    <property type="match status" value="2"/>
</dbReference>
<feature type="region of interest" description="Disordered" evidence="1">
    <location>
        <begin position="70"/>
        <end position="250"/>
    </location>
</feature>
<name>A0A9W9GU66_9EURO</name>
<dbReference type="InterPro" id="IPR039279">
    <property type="entry name" value="QRT3-like"/>
</dbReference>
<reference evidence="4" key="1">
    <citation type="submission" date="2022-11" db="EMBL/GenBank/DDBJ databases">
        <authorList>
            <person name="Petersen C."/>
        </authorList>
    </citation>
    <scope>NUCLEOTIDE SEQUENCE</scope>
    <source>
        <strain evidence="4">IBT 22155</strain>
    </source>
</reference>
<dbReference type="Proteomes" id="UP001149079">
    <property type="component" value="Unassembled WGS sequence"/>
</dbReference>
<feature type="compositionally biased region" description="Polar residues" evidence="1">
    <location>
        <begin position="228"/>
        <end position="250"/>
    </location>
</feature>
<proteinExistence type="predicted"/>
<evidence type="ECO:0000259" key="3">
    <source>
        <dbReference type="Pfam" id="PF12708"/>
    </source>
</evidence>
<accession>A0A9W9GU66</accession>
<evidence type="ECO:0000256" key="1">
    <source>
        <dbReference type="SAM" id="MobiDB-lite"/>
    </source>
</evidence>
<feature type="domain" description="Rhamnogalacturonase A/B/Epimerase-like pectate lyase" evidence="3">
    <location>
        <begin position="627"/>
        <end position="683"/>
    </location>
</feature>
<reference evidence="4" key="2">
    <citation type="journal article" date="2023" name="IMA Fungus">
        <title>Comparative genomic study of the Penicillium genus elucidates a diverse pangenome and 15 lateral gene transfer events.</title>
        <authorList>
            <person name="Petersen C."/>
            <person name="Sorensen T."/>
            <person name="Nielsen M.R."/>
            <person name="Sondergaard T.E."/>
            <person name="Sorensen J.L."/>
            <person name="Fitzpatrick D.A."/>
            <person name="Frisvad J.C."/>
            <person name="Nielsen K.L."/>
        </authorList>
    </citation>
    <scope>NUCLEOTIDE SEQUENCE</scope>
    <source>
        <strain evidence="4">IBT 22155</strain>
    </source>
</reference>
<dbReference type="EMBL" id="JAPQKL010000005">
    <property type="protein sequence ID" value="KAJ5130057.1"/>
    <property type="molecule type" value="Genomic_DNA"/>
</dbReference>
<dbReference type="RefSeq" id="XP_056520436.1">
    <property type="nucleotide sequence ID" value="XM_056666840.1"/>
</dbReference>
<feature type="compositionally biased region" description="Low complexity" evidence="1">
    <location>
        <begin position="134"/>
        <end position="182"/>
    </location>
</feature>
<dbReference type="InterPro" id="IPR024535">
    <property type="entry name" value="RHGA/B-epi-like_pectate_lyase"/>
</dbReference>
<feature type="signal peptide" evidence="2">
    <location>
        <begin position="1"/>
        <end position="19"/>
    </location>
</feature>
<evidence type="ECO:0000313" key="5">
    <source>
        <dbReference type="Proteomes" id="UP001149079"/>
    </source>
</evidence>
<protein>
    <submittedName>
        <fullName evidence="4">CAZyme family GH55</fullName>
    </submittedName>
</protein>
<dbReference type="SUPFAM" id="SSF51126">
    <property type="entry name" value="Pectin lyase-like"/>
    <property type="match status" value="2"/>
</dbReference>
<keyword evidence="5" id="KW-1185">Reference proteome</keyword>